<feature type="transmembrane region" description="Helical" evidence="8">
    <location>
        <begin position="187"/>
        <end position="207"/>
    </location>
</feature>
<keyword evidence="6 8" id="KW-1133">Transmembrane helix</keyword>
<dbReference type="EMBL" id="JAAMRF010000008">
    <property type="protein sequence ID" value="MBA1274789.1"/>
    <property type="molecule type" value="Genomic_DNA"/>
</dbReference>
<dbReference type="PANTHER" id="PTHR30269">
    <property type="entry name" value="TRANSMEMBRANE PROTEIN YFCA"/>
    <property type="match status" value="1"/>
</dbReference>
<keyword evidence="5 8" id="KW-0812">Transmembrane</keyword>
<comment type="subcellular location">
    <subcellularLocation>
        <location evidence="1 8">Cell membrane</location>
        <topology evidence="1 8">Multi-pass membrane protein</topology>
    </subcellularLocation>
</comment>
<evidence type="ECO:0000256" key="6">
    <source>
        <dbReference type="ARBA" id="ARBA00022989"/>
    </source>
</evidence>
<protein>
    <recommendedName>
        <fullName evidence="8">Probable membrane transporter protein</fullName>
    </recommendedName>
</protein>
<dbReference type="Pfam" id="PF01925">
    <property type="entry name" value="TauE"/>
    <property type="match status" value="1"/>
</dbReference>
<evidence type="ECO:0000313" key="10">
    <source>
        <dbReference type="Proteomes" id="UP000786387"/>
    </source>
</evidence>
<proteinExistence type="inferred from homology"/>
<comment type="caution">
    <text evidence="9">The sequence shown here is derived from an EMBL/GenBank/DDBJ whole genome shotgun (WGS) entry which is preliminary data.</text>
</comment>
<accession>A0ABR5Z3Q6</accession>
<keyword evidence="3" id="KW-0813">Transport</keyword>
<reference evidence="9 10" key="1">
    <citation type="submission" date="2020-02" db="EMBL/GenBank/DDBJ databases">
        <title>Synteny-based analysis reveals conserved mechanism for high triclosan tolerance in Pseudomonas, as well as instances of horizontal transfer.</title>
        <authorList>
            <person name="Mcfarland A.G."/>
            <person name="Bertucci H.K."/>
            <person name="Litmann E."/>
            <person name="Shen J."/>
            <person name="Huttenhower C."/>
            <person name="Hartmann E.M."/>
        </authorList>
    </citation>
    <scope>NUCLEOTIDE SEQUENCE [LARGE SCALE GENOMIC DNA]</scope>
    <source>
        <strain evidence="9 10">115A1</strain>
    </source>
</reference>
<dbReference type="Proteomes" id="UP000786387">
    <property type="component" value="Unassembled WGS sequence"/>
</dbReference>
<feature type="transmembrane region" description="Helical" evidence="8">
    <location>
        <begin position="64"/>
        <end position="83"/>
    </location>
</feature>
<evidence type="ECO:0000256" key="5">
    <source>
        <dbReference type="ARBA" id="ARBA00022692"/>
    </source>
</evidence>
<evidence type="ECO:0000313" key="9">
    <source>
        <dbReference type="EMBL" id="MBA1274789.1"/>
    </source>
</evidence>
<gene>
    <name evidence="9" type="ORF">G7026_15655</name>
</gene>
<dbReference type="InterPro" id="IPR002781">
    <property type="entry name" value="TM_pro_TauE-like"/>
</dbReference>
<dbReference type="InterPro" id="IPR052017">
    <property type="entry name" value="TSUP"/>
</dbReference>
<name>A0ABR5Z3Q6_9GAMM</name>
<evidence type="ECO:0000256" key="2">
    <source>
        <dbReference type="ARBA" id="ARBA00009142"/>
    </source>
</evidence>
<sequence length="241" mass="25399">MWIWAAFAGVVRGYSGFGFAMLLALGLLATHPPAVAIPVTLLLDLICSVSLWQGAARHFHRRIGALLIVGMLLAIPLGSLLLSRIPSSWMALVVGLLCLVGGGLVLLQAPQAEAPNMTGRLALPAGFVAGLAMSLASAGGPPLMLYLLRSGLPAVRLRATAIVFFAVCSGWALLGLWWMGSFGSEHLQLAAVLLLPALAGNLAGQWLHRHWHGFPLRNGIGVLLVLMSGWILLTSLARLNA</sequence>
<feature type="transmembrane region" description="Helical" evidence="8">
    <location>
        <begin position="159"/>
        <end position="180"/>
    </location>
</feature>
<evidence type="ECO:0000256" key="8">
    <source>
        <dbReference type="RuleBase" id="RU363041"/>
    </source>
</evidence>
<evidence type="ECO:0000256" key="4">
    <source>
        <dbReference type="ARBA" id="ARBA00022475"/>
    </source>
</evidence>
<dbReference type="PANTHER" id="PTHR30269:SF37">
    <property type="entry name" value="MEMBRANE TRANSPORTER PROTEIN"/>
    <property type="match status" value="1"/>
</dbReference>
<feature type="transmembrane region" description="Helical" evidence="8">
    <location>
        <begin position="219"/>
        <end position="239"/>
    </location>
</feature>
<evidence type="ECO:0000256" key="3">
    <source>
        <dbReference type="ARBA" id="ARBA00022448"/>
    </source>
</evidence>
<organism evidence="9 10">
    <name type="scientific">Stutzerimonas azotifigens</name>
    <dbReference type="NCBI Taxonomy" id="291995"/>
    <lineage>
        <taxon>Bacteria</taxon>
        <taxon>Pseudomonadati</taxon>
        <taxon>Pseudomonadota</taxon>
        <taxon>Gammaproteobacteria</taxon>
        <taxon>Pseudomonadales</taxon>
        <taxon>Pseudomonadaceae</taxon>
        <taxon>Stutzerimonas</taxon>
    </lineage>
</organism>
<feature type="transmembrane region" description="Helical" evidence="8">
    <location>
        <begin position="35"/>
        <end position="52"/>
    </location>
</feature>
<feature type="transmembrane region" description="Helical" evidence="8">
    <location>
        <begin position="89"/>
        <end position="109"/>
    </location>
</feature>
<evidence type="ECO:0000256" key="1">
    <source>
        <dbReference type="ARBA" id="ARBA00004651"/>
    </source>
</evidence>
<keyword evidence="7 8" id="KW-0472">Membrane</keyword>
<keyword evidence="10" id="KW-1185">Reference proteome</keyword>
<feature type="transmembrane region" description="Helical" evidence="8">
    <location>
        <begin position="121"/>
        <end position="139"/>
    </location>
</feature>
<keyword evidence="4 8" id="KW-1003">Cell membrane</keyword>
<feature type="transmembrane region" description="Helical" evidence="8">
    <location>
        <begin position="7"/>
        <end position="29"/>
    </location>
</feature>
<comment type="similarity">
    <text evidence="2 8">Belongs to the 4-toluene sulfonate uptake permease (TSUP) (TC 2.A.102) family.</text>
</comment>
<evidence type="ECO:0000256" key="7">
    <source>
        <dbReference type="ARBA" id="ARBA00023136"/>
    </source>
</evidence>